<evidence type="ECO:0000313" key="3">
    <source>
        <dbReference type="EMBL" id="PSK97339.1"/>
    </source>
</evidence>
<evidence type="ECO:0000256" key="2">
    <source>
        <dbReference type="SAM" id="Phobius"/>
    </source>
</evidence>
<keyword evidence="2" id="KW-1133">Transmembrane helix</keyword>
<comment type="caution">
    <text evidence="3">The sequence shown here is derived from an EMBL/GenBank/DDBJ whole genome shotgun (WGS) entry which is preliminary data.</text>
</comment>
<dbReference type="AlphaFoldDB" id="A0A2P8DJI1"/>
<dbReference type="EMBL" id="PYGA01000008">
    <property type="protein sequence ID" value="PSK97339.1"/>
    <property type="molecule type" value="Genomic_DNA"/>
</dbReference>
<feature type="region of interest" description="Disordered" evidence="1">
    <location>
        <begin position="65"/>
        <end position="98"/>
    </location>
</feature>
<sequence length="378" mass="40563">MRTGRRTRPHSAVRAAAPCDAPRILAHLQHRDSYDDLESVVYPFPIPVAAAAAGPGMPVPIRSRTAPGAPAPIPLTVHGVSGKRRKSSEPSETPQQRGRRKVSAFFKILVILTAACGVLVGGGFYLLRSIKPIEIAPPAPAAGCKMTEAGRKTGLEIEQAANAATIGGVAFAKDLPDHAVVIAYATVWQESKFHNIDFGDRDSVGLFQQRPSQEWGRVDQLMDPVYASGRFYDELADVPGYRDIPVYEAAQAVQRSADGFAYDDHEPKSRGMAKAFTGQEGAALSCWFKKQEAAETDVAGAREEMTRIFGIDPGTLPVADPPATGDPGQAMALWAVANAKDYGLTSVTYGDQRWTAAKGRDGWVRTADVAPEGQILLK</sequence>
<keyword evidence="2" id="KW-0472">Membrane</keyword>
<gene>
    <name evidence="3" type="ORF">CLV63_10857</name>
</gene>
<accession>A0A2P8DJI1</accession>
<name>A0A2P8DJI1_9ACTN</name>
<evidence type="ECO:0000313" key="4">
    <source>
        <dbReference type="Proteomes" id="UP000240542"/>
    </source>
</evidence>
<dbReference type="Proteomes" id="UP000240542">
    <property type="component" value="Unassembled WGS sequence"/>
</dbReference>
<keyword evidence="4" id="KW-1185">Reference proteome</keyword>
<keyword evidence="2" id="KW-0812">Transmembrane</keyword>
<reference evidence="3 4" key="1">
    <citation type="submission" date="2018-03" db="EMBL/GenBank/DDBJ databases">
        <title>Genomic Encyclopedia of Archaeal and Bacterial Type Strains, Phase II (KMG-II): from individual species to whole genera.</title>
        <authorList>
            <person name="Goeker M."/>
        </authorList>
    </citation>
    <scope>NUCLEOTIDE SEQUENCE [LARGE SCALE GENOMIC DNA]</scope>
    <source>
        <strain evidence="3 4">DSM 45312</strain>
    </source>
</reference>
<protein>
    <submittedName>
        <fullName evidence="3">Uncharacterized protein</fullName>
    </submittedName>
</protein>
<feature type="transmembrane region" description="Helical" evidence="2">
    <location>
        <begin position="104"/>
        <end position="127"/>
    </location>
</feature>
<proteinExistence type="predicted"/>
<evidence type="ECO:0000256" key="1">
    <source>
        <dbReference type="SAM" id="MobiDB-lite"/>
    </source>
</evidence>
<organism evidence="3 4">
    <name type="scientific">Murinocardiopsis flavida</name>
    <dbReference type="NCBI Taxonomy" id="645275"/>
    <lineage>
        <taxon>Bacteria</taxon>
        <taxon>Bacillati</taxon>
        <taxon>Actinomycetota</taxon>
        <taxon>Actinomycetes</taxon>
        <taxon>Streptosporangiales</taxon>
        <taxon>Nocardiopsidaceae</taxon>
        <taxon>Murinocardiopsis</taxon>
    </lineage>
</organism>